<protein>
    <submittedName>
        <fullName evidence="1">Uncharacterized protein</fullName>
    </submittedName>
</protein>
<evidence type="ECO:0000313" key="2">
    <source>
        <dbReference type="Proteomes" id="UP000620224"/>
    </source>
</evidence>
<dbReference type="EMBL" id="BMUE01000007">
    <property type="protein sequence ID" value="GGW56808.1"/>
    <property type="molecule type" value="Genomic_DNA"/>
</dbReference>
<dbReference type="AlphaFoldDB" id="A0A918MSU1"/>
<proteinExistence type="predicted"/>
<name>A0A918MSU1_9ACTN</name>
<sequence length="189" mass="20029">MAGRLAGEYVAASLNSTVGGEWLTRGMDDEQLLTAVSEILWPDLRDLACREHGHAPGHVCLSVSGRADLGNLVETLCGRYGEPFAGFDRLPPLPLSGKVDWRYAWPFSNRWVAFGRTGQGEGAGPALMIALRDRPVAGQLNAEWWRGVPRGCGAGRRAGAGGSVVAKCCQPGTGPVGARAEGSCTRGRR</sequence>
<comment type="caution">
    <text evidence="1">The sequence shown here is derived from an EMBL/GenBank/DDBJ whole genome shotgun (WGS) entry which is preliminary data.</text>
</comment>
<gene>
    <name evidence="1" type="ORF">GCM10010503_37540</name>
</gene>
<reference evidence="1" key="1">
    <citation type="journal article" date="2014" name="Int. J. Syst. Evol. Microbiol.">
        <title>Complete genome sequence of Corynebacterium casei LMG S-19264T (=DSM 44701T), isolated from a smear-ripened cheese.</title>
        <authorList>
            <consortium name="US DOE Joint Genome Institute (JGI-PGF)"/>
            <person name="Walter F."/>
            <person name="Albersmeier A."/>
            <person name="Kalinowski J."/>
            <person name="Ruckert C."/>
        </authorList>
    </citation>
    <scope>NUCLEOTIDE SEQUENCE</scope>
    <source>
        <strain evidence="1">JCM 4490</strain>
    </source>
</reference>
<keyword evidence="2" id="KW-1185">Reference proteome</keyword>
<accession>A0A918MSU1</accession>
<dbReference type="Proteomes" id="UP000620224">
    <property type="component" value="Unassembled WGS sequence"/>
</dbReference>
<organism evidence="1 2">
    <name type="scientific">Streptomyces lucensis JCM 4490</name>
    <dbReference type="NCBI Taxonomy" id="1306176"/>
    <lineage>
        <taxon>Bacteria</taxon>
        <taxon>Bacillati</taxon>
        <taxon>Actinomycetota</taxon>
        <taxon>Actinomycetes</taxon>
        <taxon>Kitasatosporales</taxon>
        <taxon>Streptomycetaceae</taxon>
        <taxon>Streptomyces</taxon>
    </lineage>
</organism>
<evidence type="ECO:0000313" key="1">
    <source>
        <dbReference type="EMBL" id="GGW56808.1"/>
    </source>
</evidence>
<reference evidence="1" key="2">
    <citation type="submission" date="2020-09" db="EMBL/GenBank/DDBJ databases">
        <authorList>
            <person name="Sun Q."/>
            <person name="Ohkuma M."/>
        </authorList>
    </citation>
    <scope>NUCLEOTIDE SEQUENCE</scope>
    <source>
        <strain evidence="1">JCM 4490</strain>
    </source>
</reference>